<comment type="similarity">
    <text evidence="1">Belongs to the FAM161 family.</text>
</comment>
<proteinExistence type="inferred from homology"/>
<dbReference type="PANTHER" id="PTHR21501:SF4">
    <property type="entry name" value="PROTEIN FAM161B"/>
    <property type="match status" value="1"/>
</dbReference>
<reference evidence="4" key="1">
    <citation type="submission" date="2025-08" db="UniProtKB">
        <authorList>
            <consortium name="Ensembl"/>
        </authorList>
    </citation>
    <scope>IDENTIFICATION</scope>
</reference>
<dbReference type="PANTHER" id="PTHR21501">
    <property type="entry name" value="PROTEIN FAM-161"/>
    <property type="match status" value="1"/>
</dbReference>
<dbReference type="Proteomes" id="UP000472273">
    <property type="component" value="Unplaced"/>
</dbReference>
<evidence type="ECO:0000256" key="3">
    <source>
        <dbReference type="SAM" id="Phobius"/>
    </source>
</evidence>
<evidence type="ECO:0000256" key="2">
    <source>
        <dbReference type="ARBA" id="ARBA00023054"/>
    </source>
</evidence>
<evidence type="ECO:0000313" key="4">
    <source>
        <dbReference type="Ensembl" id="ENSPTXP00000005994.1"/>
    </source>
</evidence>
<keyword evidence="3" id="KW-1133">Transmembrane helix</keyword>
<name>A0A670Y1P7_PSETE</name>
<gene>
    <name evidence="4" type="primary">FAM161B</name>
</gene>
<protein>
    <submittedName>
        <fullName evidence="4">FAM161 centrosomal protein B</fullName>
    </submittedName>
</protein>
<accession>A0A670Y1P7</accession>
<dbReference type="GeneTree" id="ENSGT00940000159998"/>
<keyword evidence="3" id="KW-0812">Transmembrane</keyword>
<sequence length="496" mass="58664">MKWLIKSYTVLKMLIIASLFHLSNVSVSLLMFVYFIVRCGDIRSWNSLSDIILDSSKDEKNRCSFPQSCSKPKSASAIGISSFTIPQPFKMSLRETHQRPQFLKSQALLEKESTAYKRQLQEAAECQKQFRAQPVPAHVYLPLYQEIMEKNEIRRQMETQKRKELLVSMQKPFSFQIKEEKRKEATRQQFLNILTPAKKIVPKFRKKIPKSTYESMLGDKLEEAELLRKIRIQLRAKELLEESWAPNELDHKQRDKKSQIASKNREQKLSFLQGNFSFKPRINTSVPNFEELYWAFQRKVLTKQEIKETTRNKPFRLRTANLSCRHKMCDKMMQPSTAPIQRSRSFNCLSALSANTLPIYITDAVRKRAGAIKLSLKKYKENEGARWAELQRKKCQAIHKSVICRAKAMDPHKSLKETHKEKLKQNWQNGQKRTREYKKELEEMKMRVKNRPYLFEQVTTVIVLKLEFLKVTSNLLFKMFFLNVYLSYFREFKNFN</sequence>
<reference evidence="4" key="2">
    <citation type="submission" date="2025-09" db="UniProtKB">
        <authorList>
            <consortium name="Ensembl"/>
        </authorList>
    </citation>
    <scope>IDENTIFICATION</scope>
</reference>
<evidence type="ECO:0000313" key="5">
    <source>
        <dbReference type="Proteomes" id="UP000472273"/>
    </source>
</evidence>
<dbReference type="GO" id="GO:0005856">
    <property type="term" value="C:cytoskeleton"/>
    <property type="evidence" value="ECO:0007669"/>
    <property type="project" value="UniProtKB-ARBA"/>
</dbReference>
<dbReference type="GO" id="GO:0005929">
    <property type="term" value="C:cilium"/>
    <property type="evidence" value="ECO:0007669"/>
    <property type="project" value="TreeGrafter"/>
</dbReference>
<dbReference type="InterPro" id="IPR019579">
    <property type="entry name" value="FAM161A/B"/>
</dbReference>
<keyword evidence="2" id="KW-0175">Coiled coil</keyword>
<evidence type="ECO:0000256" key="1">
    <source>
        <dbReference type="ARBA" id="ARBA00006663"/>
    </source>
</evidence>
<keyword evidence="3" id="KW-0472">Membrane</keyword>
<dbReference type="AlphaFoldDB" id="A0A670Y1P7"/>
<dbReference type="InterPro" id="IPR051655">
    <property type="entry name" value="FAM161"/>
</dbReference>
<dbReference type="GO" id="GO:0044782">
    <property type="term" value="P:cilium organization"/>
    <property type="evidence" value="ECO:0007669"/>
    <property type="project" value="TreeGrafter"/>
</dbReference>
<keyword evidence="5" id="KW-1185">Reference proteome</keyword>
<dbReference type="Pfam" id="PF10595">
    <property type="entry name" value="FAM161A_B"/>
    <property type="match status" value="1"/>
</dbReference>
<organism evidence="4 5">
    <name type="scientific">Pseudonaja textilis</name>
    <name type="common">Eastern brown snake</name>
    <dbReference type="NCBI Taxonomy" id="8673"/>
    <lineage>
        <taxon>Eukaryota</taxon>
        <taxon>Metazoa</taxon>
        <taxon>Chordata</taxon>
        <taxon>Craniata</taxon>
        <taxon>Vertebrata</taxon>
        <taxon>Euteleostomi</taxon>
        <taxon>Lepidosauria</taxon>
        <taxon>Squamata</taxon>
        <taxon>Bifurcata</taxon>
        <taxon>Unidentata</taxon>
        <taxon>Episquamata</taxon>
        <taxon>Toxicofera</taxon>
        <taxon>Serpentes</taxon>
        <taxon>Colubroidea</taxon>
        <taxon>Elapidae</taxon>
        <taxon>Hydrophiinae</taxon>
        <taxon>Pseudonaja</taxon>
    </lineage>
</organism>
<dbReference type="Ensembl" id="ENSPTXT00000006188.1">
    <property type="protein sequence ID" value="ENSPTXP00000005994.1"/>
    <property type="gene ID" value="ENSPTXG00000004386.1"/>
</dbReference>
<feature type="transmembrane region" description="Helical" evidence="3">
    <location>
        <begin position="12"/>
        <end position="37"/>
    </location>
</feature>